<name>A0A2W1L757_9BACL</name>
<protein>
    <submittedName>
        <fullName evidence="2">Uncharacterized protein</fullName>
    </submittedName>
</protein>
<keyword evidence="1" id="KW-1133">Transmembrane helix</keyword>
<keyword evidence="3" id="KW-1185">Reference proteome</keyword>
<dbReference type="Proteomes" id="UP000249522">
    <property type="component" value="Unassembled WGS sequence"/>
</dbReference>
<organism evidence="2 3">
    <name type="scientific">Paenibacillus sambharensis</name>
    <dbReference type="NCBI Taxonomy" id="1803190"/>
    <lineage>
        <taxon>Bacteria</taxon>
        <taxon>Bacillati</taxon>
        <taxon>Bacillota</taxon>
        <taxon>Bacilli</taxon>
        <taxon>Bacillales</taxon>
        <taxon>Paenibacillaceae</taxon>
        <taxon>Paenibacillus</taxon>
    </lineage>
</organism>
<reference evidence="2 3" key="1">
    <citation type="submission" date="2018-06" db="EMBL/GenBank/DDBJ databases">
        <title>Paenibacillus imtechensis sp. nov.</title>
        <authorList>
            <person name="Pinnaka A.K."/>
            <person name="Singh H."/>
            <person name="Kaur M."/>
        </authorList>
    </citation>
    <scope>NUCLEOTIDE SEQUENCE [LARGE SCALE GENOMIC DNA]</scope>
    <source>
        <strain evidence="2 3">SMB1</strain>
    </source>
</reference>
<dbReference type="EMBL" id="QKRB01000045">
    <property type="protein sequence ID" value="PZD95096.1"/>
    <property type="molecule type" value="Genomic_DNA"/>
</dbReference>
<keyword evidence="1" id="KW-0472">Membrane</keyword>
<proteinExistence type="predicted"/>
<sequence length="115" mass="12609">MNLAGILLAVVLAVMLLHALLLLLLLLYSVLAAVMLIALVMAAAAVRLIIMLDDRRCIRNRPVIFSLLPVLSRLLQGLIMKLAHHILLVLLQIVLRSGMFHVHLPSVIQSLSNPA</sequence>
<keyword evidence="1" id="KW-0812">Transmembrane</keyword>
<comment type="caution">
    <text evidence="2">The sequence shown here is derived from an EMBL/GenBank/DDBJ whole genome shotgun (WGS) entry which is preliminary data.</text>
</comment>
<evidence type="ECO:0000313" key="3">
    <source>
        <dbReference type="Proteomes" id="UP000249522"/>
    </source>
</evidence>
<accession>A0A2W1L757</accession>
<evidence type="ECO:0000313" key="2">
    <source>
        <dbReference type="EMBL" id="PZD95096.1"/>
    </source>
</evidence>
<feature type="transmembrane region" description="Helical" evidence="1">
    <location>
        <begin position="29"/>
        <end position="50"/>
    </location>
</feature>
<dbReference type="AlphaFoldDB" id="A0A2W1L757"/>
<evidence type="ECO:0000256" key="1">
    <source>
        <dbReference type="SAM" id="Phobius"/>
    </source>
</evidence>
<gene>
    <name evidence="2" type="ORF">DNH61_14475</name>
</gene>